<dbReference type="Proteomes" id="UP000236291">
    <property type="component" value="Unassembled WGS sequence"/>
</dbReference>
<dbReference type="AlphaFoldDB" id="A0A2K3LFA3"/>
<feature type="region of interest" description="Disordered" evidence="1">
    <location>
        <begin position="1"/>
        <end position="34"/>
    </location>
</feature>
<comment type="caution">
    <text evidence="2">The sequence shown here is derived from an EMBL/GenBank/DDBJ whole genome shotgun (WGS) entry which is preliminary data.</text>
</comment>
<dbReference type="EMBL" id="ASHM01031972">
    <property type="protein sequence ID" value="PNX77206.1"/>
    <property type="molecule type" value="Genomic_DNA"/>
</dbReference>
<sequence length="68" mass="7735">MVSSLLSVHHGRRQPRLSSPRPQPPASHLHHRSLSLSYTPEFSPLVHTRRRPSPPSSFVVYHLNHNAV</sequence>
<evidence type="ECO:0000313" key="2">
    <source>
        <dbReference type="EMBL" id="PNX77206.1"/>
    </source>
</evidence>
<reference evidence="2 3" key="1">
    <citation type="journal article" date="2014" name="Am. J. Bot.">
        <title>Genome assembly and annotation for red clover (Trifolium pratense; Fabaceae).</title>
        <authorList>
            <person name="Istvanek J."/>
            <person name="Jaros M."/>
            <person name="Krenek A."/>
            <person name="Repkova J."/>
        </authorList>
    </citation>
    <scope>NUCLEOTIDE SEQUENCE [LARGE SCALE GENOMIC DNA]</scope>
    <source>
        <strain evidence="3">cv. Tatra</strain>
        <tissue evidence="2">Young leaves</tissue>
    </source>
</reference>
<protein>
    <submittedName>
        <fullName evidence="2">Uncharacterized protein</fullName>
    </submittedName>
</protein>
<organism evidence="2 3">
    <name type="scientific">Trifolium pratense</name>
    <name type="common">Red clover</name>
    <dbReference type="NCBI Taxonomy" id="57577"/>
    <lineage>
        <taxon>Eukaryota</taxon>
        <taxon>Viridiplantae</taxon>
        <taxon>Streptophyta</taxon>
        <taxon>Embryophyta</taxon>
        <taxon>Tracheophyta</taxon>
        <taxon>Spermatophyta</taxon>
        <taxon>Magnoliopsida</taxon>
        <taxon>eudicotyledons</taxon>
        <taxon>Gunneridae</taxon>
        <taxon>Pentapetalae</taxon>
        <taxon>rosids</taxon>
        <taxon>fabids</taxon>
        <taxon>Fabales</taxon>
        <taxon>Fabaceae</taxon>
        <taxon>Papilionoideae</taxon>
        <taxon>50 kb inversion clade</taxon>
        <taxon>NPAAA clade</taxon>
        <taxon>Hologalegina</taxon>
        <taxon>IRL clade</taxon>
        <taxon>Trifolieae</taxon>
        <taxon>Trifolium</taxon>
    </lineage>
</organism>
<proteinExistence type="predicted"/>
<gene>
    <name evidence="2" type="ORF">L195_g033169</name>
</gene>
<evidence type="ECO:0000313" key="3">
    <source>
        <dbReference type="Proteomes" id="UP000236291"/>
    </source>
</evidence>
<reference evidence="2 3" key="2">
    <citation type="journal article" date="2017" name="Front. Plant Sci.">
        <title>Gene Classification and Mining of Molecular Markers Useful in Red Clover (Trifolium pratense) Breeding.</title>
        <authorList>
            <person name="Istvanek J."/>
            <person name="Dluhosova J."/>
            <person name="Dluhos P."/>
            <person name="Patkova L."/>
            <person name="Nedelnik J."/>
            <person name="Repkova J."/>
        </authorList>
    </citation>
    <scope>NUCLEOTIDE SEQUENCE [LARGE SCALE GENOMIC DNA]</scope>
    <source>
        <strain evidence="3">cv. Tatra</strain>
        <tissue evidence="2">Young leaves</tissue>
    </source>
</reference>
<accession>A0A2K3LFA3</accession>
<evidence type="ECO:0000256" key="1">
    <source>
        <dbReference type="SAM" id="MobiDB-lite"/>
    </source>
</evidence>
<name>A0A2K3LFA3_TRIPR</name>